<dbReference type="Pfam" id="PF01432">
    <property type="entry name" value="Peptidase_M3"/>
    <property type="match status" value="1"/>
</dbReference>
<dbReference type="PANTHER" id="PTHR11804">
    <property type="entry name" value="PROTEASE M3 THIMET OLIGOPEPTIDASE-RELATED"/>
    <property type="match status" value="1"/>
</dbReference>
<dbReference type="Pfam" id="PF08439">
    <property type="entry name" value="Peptidase_M3_N"/>
    <property type="match status" value="1"/>
</dbReference>
<evidence type="ECO:0000256" key="5">
    <source>
        <dbReference type="ARBA" id="ARBA00023049"/>
    </source>
</evidence>
<organism evidence="9 10">
    <name type="scientific">Candidatus Egerieimonas intestinavium</name>
    <dbReference type="NCBI Taxonomy" id="2840777"/>
    <lineage>
        <taxon>Bacteria</taxon>
        <taxon>Bacillati</taxon>
        <taxon>Bacillota</taxon>
        <taxon>Clostridia</taxon>
        <taxon>Lachnospirales</taxon>
        <taxon>Lachnospiraceae</taxon>
        <taxon>Lachnospiraceae incertae sedis</taxon>
        <taxon>Candidatus Egerieimonas</taxon>
    </lineage>
</organism>
<name>A0A9D1EK57_9FIRM</name>
<gene>
    <name evidence="9" type="primary">pepF</name>
    <name evidence="9" type="ORF">IAB98_08950</name>
</gene>
<dbReference type="Proteomes" id="UP000886841">
    <property type="component" value="Unassembled WGS sequence"/>
</dbReference>
<dbReference type="InterPro" id="IPR013647">
    <property type="entry name" value="OligopepF_N_dom"/>
</dbReference>
<dbReference type="InterPro" id="IPR004438">
    <property type="entry name" value="Peptidase_M3B"/>
</dbReference>
<keyword evidence="4 6" id="KW-0862">Zinc</keyword>
<keyword evidence="2 6" id="KW-0479">Metal-binding</keyword>
<feature type="domain" description="Oligopeptidase F N-terminal" evidence="8">
    <location>
        <begin position="118"/>
        <end position="187"/>
    </location>
</feature>
<dbReference type="AlphaFoldDB" id="A0A9D1EK57"/>
<dbReference type="EMBL" id="DVHU01000081">
    <property type="protein sequence ID" value="HIR93528.1"/>
    <property type="molecule type" value="Genomic_DNA"/>
</dbReference>
<dbReference type="SUPFAM" id="SSF55486">
    <property type="entry name" value="Metalloproteases ('zincins'), catalytic domain"/>
    <property type="match status" value="1"/>
</dbReference>
<dbReference type="CDD" id="cd09608">
    <property type="entry name" value="M3B_PepF"/>
    <property type="match status" value="1"/>
</dbReference>
<dbReference type="EC" id="3.4.24.-" evidence="6"/>
<evidence type="ECO:0000256" key="2">
    <source>
        <dbReference type="ARBA" id="ARBA00022723"/>
    </source>
</evidence>
<dbReference type="GO" id="GO:0046872">
    <property type="term" value="F:metal ion binding"/>
    <property type="evidence" value="ECO:0007669"/>
    <property type="project" value="UniProtKB-UniRule"/>
</dbReference>
<dbReference type="GO" id="GO:0006508">
    <property type="term" value="P:proteolysis"/>
    <property type="evidence" value="ECO:0007669"/>
    <property type="project" value="UniProtKB-KW"/>
</dbReference>
<accession>A0A9D1EK57</accession>
<evidence type="ECO:0000256" key="6">
    <source>
        <dbReference type="RuleBase" id="RU368091"/>
    </source>
</evidence>
<comment type="caution">
    <text evidence="9">The sequence shown here is derived from an EMBL/GenBank/DDBJ whole genome shotgun (WGS) entry which is preliminary data.</text>
</comment>
<dbReference type="PANTHER" id="PTHR11804:SF84">
    <property type="entry name" value="SACCHAROLYSIN"/>
    <property type="match status" value="1"/>
</dbReference>
<evidence type="ECO:0000259" key="8">
    <source>
        <dbReference type="Pfam" id="PF08439"/>
    </source>
</evidence>
<dbReference type="GO" id="GO:0006518">
    <property type="term" value="P:peptide metabolic process"/>
    <property type="evidence" value="ECO:0007669"/>
    <property type="project" value="TreeGrafter"/>
</dbReference>
<evidence type="ECO:0000313" key="9">
    <source>
        <dbReference type="EMBL" id="HIR93528.1"/>
    </source>
</evidence>
<dbReference type="InterPro" id="IPR042088">
    <property type="entry name" value="OligoPept_F_C"/>
</dbReference>
<dbReference type="Gene3D" id="1.10.287.830">
    <property type="entry name" value="putative peptidase helix hairpin domain like"/>
    <property type="match status" value="1"/>
</dbReference>
<dbReference type="GO" id="GO:0004222">
    <property type="term" value="F:metalloendopeptidase activity"/>
    <property type="evidence" value="ECO:0007669"/>
    <property type="project" value="UniProtKB-UniRule"/>
</dbReference>
<comment type="cofactor">
    <cofactor evidence="6">
        <name>Zn(2+)</name>
        <dbReference type="ChEBI" id="CHEBI:29105"/>
    </cofactor>
    <text evidence="6">Binds 1 zinc ion.</text>
</comment>
<evidence type="ECO:0000259" key="7">
    <source>
        <dbReference type="Pfam" id="PF01432"/>
    </source>
</evidence>
<comment type="similarity">
    <text evidence="6">Belongs to the peptidase M3B family.</text>
</comment>
<proteinExistence type="inferred from homology"/>
<keyword evidence="3 6" id="KW-0378">Hydrolase</keyword>
<comment type="function">
    <text evidence="6">Has oligopeptidase activity and degrades a variety of small bioactive peptides.</text>
</comment>
<dbReference type="InterPro" id="IPR045090">
    <property type="entry name" value="Pept_M3A_M3B"/>
</dbReference>
<dbReference type="NCBIfam" id="TIGR00181">
    <property type="entry name" value="pepF"/>
    <property type="match status" value="1"/>
</dbReference>
<evidence type="ECO:0000256" key="3">
    <source>
        <dbReference type="ARBA" id="ARBA00022801"/>
    </source>
</evidence>
<dbReference type="Gene3D" id="1.20.140.70">
    <property type="entry name" value="Oligopeptidase f, N-terminal domain"/>
    <property type="match status" value="1"/>
</dbReference>
<evidence type="ECO:0000256" key="1">
    <source>
        <dbReference type="ARBA" id="ARBA00022670"/>
    </source>
</evidence>
<sequence>MCVETKKLQTRDQQRKEDCWAIEDLYREEGQWEEEFARVGALARGLKERQGTLGNSPEQLAQVLEERDQVQKLLERVYVYATQNYHTDTGNGHYQSLSSRAASLMTQVGDLLSFMEPEILEIPWERLEEWLAAYEPLGVYRRYLEEQFRQKEHILSREMEEVLARASELGQAPGDIFSMFNNADLTFGEITGEEGEPEQLTHGRYVKFLESHDRRVRKEAFETLYQAYGQFRNTLAAAFAANVKQSHFFAQMRRYASSRAMALDGGNIPESVYDGLIEAVHAKLPAMYRYVRLRKRALKLSQLHMYDLYVPLVEGSNRKIPFAEAKELVKKGLAVLGEEYGAILEEGFSHRWIDVYENQGKRSGAYSWGAYGTHPYVLLNYTENLNNVFTLAHEMGHAIHSYYSDQTQPYPYAGYRIFVAEVASTCNEALLIRYLIDHAADDQERAYLINYFLDQFKGTVYRQTMFAEFEQEAHRREAQGEALTADLLCDRYYQLNKKYFGEDMEVDQEIALEWSRIPHFYTPFYVYQYATGFSAAIAISRKILAGEPGAVENYKKFLKGGSSLDPIDLLKLAGVDMTSPQPVRQALETFEAYVEELEGLI</sequence>
<reference evidence="9" key="1">
    <citation type="submission" date="2020-10" db="EMBL/GenBank/DDBJ databases">
        <authorList>
            <person name="Gilroy R."/>
        </authorList>
    </citation>
    <scope>NUCLEOTIDE SEQUENCE</scope>
    <source>
        <strain evidence="9">ChiSxjej1B13-7041</strain>
    </source>
</reference>
<protein>
    <recommendedName>
        <fullName evidence="6">Oligopeptidase F</fullName>
        <ecNumber evidence="6">3.4.24.-</ecNumber>
    </recommendedName>
</protein>
<dbReference type="Gene3D" id="1.10.1370.20">
    <property type="entry name" value="Oligoendopeptidase f, C-terminal domain"/>
    <property type="match status" value="1"/>
</dbReference>
<evidence type="ECO:0000313" key="10">
    <source>
        <dbReference type="Proteomes" id="UP000886841"/>
    </source>
</evidence>
<reference evidence="9" key="2">
    <citation type="journal article" date="2021" name="PeerJ">
        <title>Extensive microbial diversity within the chicken gut microbiome revealed by metagenomics and culture.</title>
        <authorList>
            <person name="Gilroy R."/>
            <person name="Ravi A."/>
            <person name="Getino M."/>
            <person name="Pursley I."/>
            <person name="Horton D.L."/>
            <person name="Alikhan N.F."/>
            <person name="Baker D."/>
            <person name="Gharbi K."/>
            <person name="Hall N."/>
            <person name="Watson M."/>
            <person name="Adriaenssens E.M."/>
            <person name="Foster-Nyarko E."/>
            <person name="Jarju S."/>
            <person name="Secka A."/>
            <person name="Antonio M."/>
            <person name="Oren A."/>
            <person name="Chaudhuri R.R."/>
            <person name="La Ragione R."/>
            <person name="Hildebrand F."/>
            <person name="Pallen M.J."/>
        </authorList>
    </citation>
    <scope>NUCLEOTIDE SEQUENCE</scope>
    <source>
        <strain evidence="9">ChiSxjej1B13-7041</strain>
    </source>
</reference>
<evidence type="ECO:0000256" key="4">
    <source>
        <dbReference type="ARBA" id="ARBA00022833"/>
    </source>
</evidence>
<keyword evidence="1 6" id="KW-0645">Protease</keyword>
<dbReference type="InterPro" id="IPR001567">
    <property type="entry name" value="Pept_M3A_M3B_dom"/>
</dbReference>
<keyword evidence="5 6" id="KW-0482">Metalloprotease</keyword>
<feature type="domain" description="Peptidase M3A/M3B catalytic" evidence="7">
    <location>
        <begin position="209"/>
        <end position="588"/>
    </location>
</feature>